<keyword evidence="1" id="KW-0732">Signal</keyword>
<name>A0ABV8PU57_9BACT</name>
<dbReference type="RefSeq" id="WP_379011837.1">
    <property type="nucleotide sequence ID" value="NZ_JBHSDC010000002.1"/>
</dbReference>
<protein>
    <submittedName>
        <fullName evidence="2">Beta strand repeat-containing protein</fullName>
    </submittedName>
</protein>
<evidence type="ECO:0000313" key="3">
    <source>
        <dbReference type="Proteomes" id="UP001595906"/>
    </source>
</evidence>
<gene>
    <name evidence="2" type="ORF">ACFOW1_01665</name>
</gene>
<comment type="caution">
    <text evidence="2">The sequence shown here is derived from an EMBL/GenBank/DDBJ whole genome shotgun (WGS) entry which is preliminary data.</text>
</comment>
<sequence length="1122" mass="116780">MKKILILLFVLATTTCSLAQSVYKIEGDTIKQQARLGNKTVVDIVGRLQSNGTVKPGTDTTTYKQGLAIVGGKLWLGNGNYFTAIADVVLWGNISGKPSIYPTNYDSSNNIKDSIQKRISQGGNSFGTDMVIGTNDNNYVQLKTNGVTRLYVLNDGTISNSASTFYVLPNGNIVTSGLRVNGQLQPSSDTTTNKYGIRLIGSQLYIGTGSYYVAYQPTQTNYTTTYALSNDVKDSIQARLRISDTSFLLYRQAINRNTDSIAAHNARIIANANSIANEITRATYTENILNGSILNEINRATTAEATINTTLGAKVDTARLINDSIILRGLINGNTTNIATNTASITTINTTLGAKVDTARLINDSIILRGLINGNTANIATNTSAIASINTTLGSKADTTRLINDSIILRGLINGNTTNIATNTSAIASINTTLGSKADTTRLINDSIILRGLINGNTANIATNTSNISTNATNIANEITRATAAEALKLNKADSLTAYVTPKNLRDTSLVLRGLINNNTASITTINTTLGAKADTARLINDSSILRGLINGNTTNIATNTSAIATKEPIITPSNLVNRYWNGYKQFVQLNTDSLTEGSTNLFYTNVRARAALSFTAGSGGYNSSTGVITIPTNNSQLTNGANYITLSSLSAGTGISYNSSTGVISSSITQYTDALARAAISLTTTGSSGAATYNSSTGVFNIPTYTLSGLGGIDSIRQPADVLYANATFTKNGTTGISNASLNSQTANTVFAAPNGSSGTPTFRNLVATDMSALLSAANTWTAAQTFIQNIVSGSNSLSSWGVQGAATRTVASTYTDNSTATSGTVVIAAANSFGIPTFAASNTSVTNSIAATVYIAGAPTAGTNVTNTNPHSLYIAGGNAYINGNFTIGTGSTNPASNSVNLSIARNITGGSTSYSINAQAQIQSDVTSSAVIFRTQPSKVSGTTLGALAHFSANEGTLNATVTEQNGFFVSPLTQATNIYAFRSQVASASGRWGLYFDGTANNYLSGKLLIGSNTDDGTGVLQVTGTISPKSTQSTVNGSTSGSAVFSQPFAGSSMKQVIIYLNALNGTASYTFPTAFTNTPIVISSNGLATSVITSLSTTAVTVTGAMQTGYLIIQGY</sequence>
<dbReference type="Proteomes" id="UP001595906">
    <property type="component" value="Unassembled WGS sequence"/>
</dbReference>
<evidence type="ECO:0000256" key="1">
    <source>
        <dbReference type="SAM" id="SignalP"/>
    </source>
</evidence>
<feature type="signal peptide" evidence="1">
    <location>
        <begin position="1"/>
        <end position="19"/>
    </location>
</feature>
<accession>A0ABV8PU57</accession>
<feature type="chain" id="PRO_5046556326" evidence="1">
    <location>
        <begin position="20"/>
        <end position="1122"/>
    </location>
</feature>
<reference evidence="3" key="1">
    <citation type="journal article" date="2019" name="Int. J. Syst. Evol. Microbiol.">
        <title>The Global Catalogue of Microorganisms (GCM) 10K type strain sequencing project: providing services to taxonomists for standard genome sequencing and annotation.</title>
        <authorList>
            <consortium name="The Broad Institute Genomics Platform"/>
            <consortium name="The Broad Institute Genome Sequencing Center for Infectious Disease"/>
            <person name="Wu L."/>
            <person name="Ma J."/>
        </authorList>
    </citation>
    <scope>NUCLEOTIDE SEQUENCE [LARGE SCALE GENOMIC DNA]</scope>
    <source>
        <strain evidence="3">CECT 8010</strain>
    </source>
</reference>
<dbReference type="EMBL" id="JBHSDC010000002">
    <property type="protein sequence ID" value="MFC4230579.1"/>
    <property type="molecule type" value="Genomic_DNA"/>
</dbReference>
<organism evidence="2 3">
    <name type="scientific">Parasediminibacterium paludis</name>
    <dbReference type="NCBI Taxonomy" id="908966"/>
    <lineage>
        <taxon>Bacteria</taxon>
        <taxon>Pseudomonadati</taxon>
        <taxon>Bacteroidota</taxon>
        <taxon>Chitinophagia</taxon>
        <taxon>Chitinophagales</taxon>
        <taxon>Chitinophagaceae</taxon>
        <taxon>Parasediminibacterium</taxon>
    </lineage>
</organism>
<keyword evidence="3" id="KW-1185">Reference proteome</keyword>
<evidence type="ECO:0000313" key="2">
    <source>
        <dbReference type="EMBL" id="MFC4230579.1"/>
    </source>
</evidence>
<proteinExistence type="predicted"/>